<dbReference type="eggNOG" id="COG1396">
    <property type="taxonomic scope" value="Bacteria"/>
</dbReference>
<dbReference type="eggNOG" id="COG2944">
    <property type="taxonomic scope" value="Bacteria"/>
</dbReference>
<sequence>MATVVAWTGTESRALRDAYRLSQSKFAAKLGTTTRTVQRWEAGKPIGWANQADLDTMLANAPEGVVAVFERLLDDQEGDVKRRAFITTATTAAVGVTAAFDPGRADALATGSGKPDEWALAHVRSTLYAAMTLDDSMGSPAAQGITEAQLALTESMLRECPDALRPELLSLRGEWIAFAGCLAWDCGDHSRAAAMYHEAREIAHDAEDSDLGAYIHCHLSQLAIWQQRPRIAMDHAAAARSWVAQSDDRHLRAYVDLRLAEAAAISGQQQASTTALESASHAAAELEPATPAQSRAYFTSPAMLDAFWGGCLTMLGDARPAAEASRRAVALMDPTRPRDRALSMLELQRSLLQLGEVEEGAAMVGDAAELTDRNRSPRLARAILDARRALSPWAGSEPVRALDARLNARDIMRS</sequence>
<dbReference type="Proteomes" id="UP000019150">
    <property type="component" value="Chromosome"/>
</dbReference>
<dbReference type="STRING" id="1415166.NONO_c12320"/>
<dbReference type="Pfam" id="PF01381">
    <property type="entry name" value="HTH_3"/>
    <property type="match status" value="1"/>
</dbReference>
<dbReference type="HOGENOM" id="CLU_033540_1_0_11"/>
<dbReference type="InterPro" id="IPR011990">
    <property type="entry name" value="TPR-like_helical_dom_sf"/>
</dbReference>
<dbReference type="CDD" id="cd00093">
    <property type="entry name" value="HTH_XRE"/>
    <property type="match status" value="1"/>
</dbReference>
<dbReference type="KEGG" id="nno:NONO_c12320"/>
<reference evidence="2 3" key="1">
    <citation type="journal article" date="2014" name="Appl. Environ. Microbiol.">
        <title>Insights into the Microbial Degradation of Rubber and Gutta-Percha by Analysis of the Complete Genome of Nocardia nova SH22a.</title>
        <authorList>
            <person name="Luo Q."/>
            <person name="Hiessl S."/>
            <person name="Poehlein A."/>
            <person name="Daniel R."/>
            <person name="Steinbuchel A."/>
        </authorList>
    </citation>
    <scope>NUCLEOTIDE SEQUENCE [LARGE SCALE GENOMIC DNA]</scope>
    <source>
        <strain evidence="2">SH22a</strain>
    </source>
</reference>
<accession>W5TA78</accession>
<evidence type="ECO:0000259" key="1">
    <source>
        <dbReference type="PROSITE" id="PS50943"/>
    </source>
</evidence>
<dbReference type="SUPFAM" id="SSF47413">
    <property type="entry name" value="lambda repressor-like DNA-binding domains"/>
    <property type="match status" value="1"/>
</dbReference>
<proteinExistence type="predicted"/>
<dbReference type="PATRIC" id="fig|1415166.3.peg.1252"/>
<gene>
    <name evidence="2" type="ORF">NONO_c12320</name>
</gene>
<dbReference type="GO" id="GO:0003677">
    <property type="term" value="F:DNA binding"/>
    <property type="evidence" value="ECO:0007669"/>
    <property type="project" value="InterPro"/>
</dbReference>
<keyword evidence="3" id="KW-1185">Reference proteome</keyword>
<evidence type="ECO:0000313" key="2">
    <source>
        <dbReference type="EMBL" id="AHH16039.1"/>
    </source>
</evidence>
<dbReference type="PROSITE" id="PS50943">
    <property type="entry name" value="HTH_CROC1"/>
    <property type="match status" value="1"/>
</dbReference>
<dbReference type="InterPro" id="IPR001387">
    <property type="entry name" value="Cro/C1-type_HTH"/>
</dbReference>
<dbReference type="InterPro" id="IPR010982">
    <property type="entry name" value="Lambda_DNA-bd_dom_sf"/>
</dbReference>
<protein>
    <submittedName>
        <fullName evidence="2">Putative transcriptional regulator</fullName>
    </submittedName>
</protein>
<evidence type="ECO:0000313" key="3">
    <source>
        <dbReference type="Proteomes" id="UP000019150"/>
    </source>
</evidence>
<dbReference type="Gene3D" id="1.10.260.40">
    <property type="entry name" value="lambda repressor-like DNA-binding domains"/>
    <property type="match status" value="1"/>
</dbReference>
<dbReference type="SUPFAM" id="SSF48452">
    <property type="entry name" value="TPR-like"/>
    <property type="match status" value="1"/>
</dbReference>
<organism evidence="2 3">
    <name type="scientific">Nocardia nova SH22a</name>
    <dbReference type="NCBI Taxonomy" id="1415166"/>
    <lineage>
        <taxon>Bacteria</taxon>
        <taxon>Bacillati</taxon>
        <taxon>Actinomycetota</taxon>
        <taxon>Actinomycetes</taxon>
        <taxon>Mycobacteriales</taxon>
        <taxon>Nocardiaceae</taxon>
        <taxon>Nocardia</taxon>
    </lineage>
</organism>
<feature type="domain" description="HTH cro/C1-type" evidence="1">
    <location>
        <begin position="13"/>
        <end position="44"/>
    </location>
</feature>
<dbReference type="AlphaFoldDB" id="W5TA78"/>
<dbReference type="EMBL" id="CP006850">
    <property type="protein sequence ID" value="AHH16039.1"/>
    <property type="molecule type" value="Genomic_DNA"/>
</dbReference>
<name>W5TA78_9NOCA</name>